<keyword evidence="1" id="KW-0560">Oxidoreductase</keyword>
<dbReference type="PROSITE" id="PS51257">
    <property type="entry name" value="PROKAR_LIPOPROTEIN"/>
    <property type="match status" value="1"/>
</dbReference>
<keyword evidence="3" id="KW-1185">Reference proteome</keyword>
<dbReference type="GO" id="GO:0050660">
    <property type="term" value="F:flavin adenine dinucleotide binding"/>
    <property type="evidence" value="ECO:0007669"/>
    <property type="project" value="TreeGrafter"/>
</dbReference>
<dbReference type="AlphaFoldDB" id="A0A4R5LVG0"/>
<dbReference type="RefSeq" id="WP_133209745.1">
    <property type="nucleotide sequence ID" value="NZ_SMSE01000001.1"/>
</dbReference>
<dbReference type="EMBL" id="SMSE01000001">
    <property type="protein sequence ID" value="TDG15390.1"/>
    <property type="molecule type" value="Genomic_DNA"/>
</dbReference>
<dbReference type="Proteomes" id="UP000295554">
    <property type="component" value="Unassembled WGS sequence"/>
</dbReference>
<protein>
    <submittedName>
        <fullName evidence="2">Pyridine nucleotide-disulfide oxidoreductase</fullName>
    </submittedName>
</protein>
<dbReference type="GO" id="GO:0004497">
    <property type="term" value="F:monooxygenase activity"/>
    <property type="evidence" value="ECO:0007669"/>
    <property type="project" value="TreeGrafter"/>
</dbReference>
<comment type="caution">
    <text evidence="2">The sequence shown here is derived from an EMBL/GenBank/DDBJ whole genome shotgun (WGS) entry which is preliminary data.</text>
</comment>
<dbReference type="PRINTS" id="PR00411">
    <property type="entry name" value="PNDRDTASEI"/>
</dbReference>
<dbReference type="Gene3D" id="3.50.50.60">
    <property type="entry name" value="FAD/NAD(P)-binding domain"/>
    <property type="match status" value="1"/>
</dbReference>
<dbReference type="PANTHER" id="PTHR43539:SF78">
    <property type="entry name" value="FLAVIN-CONTAINING MONOOXYGENASE"/>
    <property type="match status" value="1"/>
</dbReference>
<dbReference type="OrthoDB" id="9773233at2"/>
<proteinExistence type="predicted"/>
<gene>
    <name evidence="2" type="ORF">E2F43_03930</name>
</gene>
<evidence type="ECO:0000313" key="2">
    <source>
        <dbReference type="EMBL" id="TDG15390.1"/>
    </source>
</evidence>
<name>A0A4R5LVG0_9GAMM</name>
<dbReference type="InterPro" id="IPR036188">
    <property type="entry name" value="FAD/NAD-bd_sf"/>
</dbReference>
<accession>A0A4R5LVG0</accession>
<sequence>MTCAHPRERLTTVVVIGAGQAGLACSYYLSRFGVDHVVLERGEVANSWRHERWDSLRLLTPNWQNGLPGQAYQGDDPDGFMDMRGVIDLITSYGRHHQAPVQVHTRVTGVAPAPGGYRVCTDRGNWRCVSIIVASGAFNLPSIPALAHELPASVAQFSSHDYRNPGQLPGGDVLVVGAAASGVQIADEIQRSGHPVTLAVGEHVRMPRTYRGRDIQYWLQATGLLDENWRQLEDLSRARRLPSPQLLGSPERREADLNRLQQQGVRLAGRLAGIHAGKLQFSGGLANVTRLADLKLGRLLDGIDSWIEVNTPQVAPVRRPASIQLDNLAGLGLPLGKGGIQTVIWATGYRPDYSWLELPIFDRRGMPQHEGGVSAMPGVYFMGLPFMRRRRSSFICGAGDDARDICHHLLAYIGRPVDWYWCRRSA</sequence>
<organism evidence="2 3">
    <name type="scientific">Seongchinamella unica</name>
    <dbReference type="NCBI Taxonomy" id="2547392"/>
    <lineage>
        <taxon>Bacteria</taxon>
        <taxon>Pseudomonadati</taxon>
        <taxon>Pseudomonadota</taxon>
        <taxon>Gammaproteobacteria</taxon>
        <taxon>Cellvibrionales</taxon>
        <taxon>Halieaceae</taxon>
        <taxon>Seongchinamella</taxon>
    </lineage>
</organism>
<dbReference type="PRINTS" id="PR00368">
    <property type="entry name" value="FADPNR"/>
</dbReference>
<dbReference type="InterPro" id="IPR050982">
    <property type="entry name" value="Auxin_biosynth/cation_transpt"/>
</dbReference>
<dbReference type="SUPFAM" id="SSF51905">
    <property type="entry name" value="FAD/NAD(P)-binding domain"/>
    <property type="match status" value="2"/>
</dbReference>
<dbReference type="Pfam" id="PF13738">
    <property type="entry name" value="Pyr_redox_3"/>
    <property type="match status" value="1"/>
</dbReference>
<dbReference type="PANTHER" id="PTHR43539">
    <property type="entry name" value="FLAVIN-BINDING MONOOXYGENASE-LIKE PROTEIN (AFU_ORTHOLOGUE AFUA_4G09220)"/>
    <property type="match status" value="1"/>
</dbReference>
<evidence type="ECO:0000256" key="1">
    <source>
        <dbReference type="ARBA" id="ARBA00023002"/>
    </source>
</evidence>
<reference evidence="2 3" key="1">
    <citation type="submission" date="2019-03" db="EMBL/GenBank/DDBJ databases">
        <title>Seongchinamella monodicae gen. nov., sp. nov., a novel member of the Gammaproteobacteria isolated from a tidal mudflat of beach.</title>
        <authorList>
            <person name="Yang H.G."/>
            <person name="Kang J.W."/>
            <person name="Lee S.D."/>
        </authorList>
    </citation>
    <scope>NUCLEOTIDE SEQUENCE [LARGE SCALE GENOMIC DNA]</scope>
    <source>
        <strain evidence="2 3">GH4-78</strain>
    </source>
</reference>
<evidence type="ECO:0000313" key="3">
    <source>
        <dbReference type="Proteomes" id="UP000295554"/>
    </source>
</evidence>